<dbReference type="PANTHER" id="PTHR30146:SF148">
    <property type="entry name" value="HTH-TYPE TRANSCRIPTIONAL REPRESSOR PURR-RELATED"/>
    <property type="match status" value="1"/>
</dbReference>
<dbReference type="STRING" id="521095.Apar_1220"/>
<dbReference type="GeneID" id="84806738"/>
<sequence length="376" mass="41299">MAEKVTLKTIARKVGLSPATVSLVLNGRPVRVSDENRRRILDVARREHYIPNQIARSLVTQHTQTLGLIVPNIESRFFSSFAKMLEMKCRRRGYALFITNSDNNTSNDADLVRLLVNRGADGIFIITSDEVEASKQLIADLEQLPVPYVMVDRTIDALDCDKVTFNNELGGYLATKYLLDHGHRRIACMVNTASNTGCARLNGYVRALGEKGLKFDQSLVLTSDYYIPDAYLAAQQLIRIDATAVIATSDNIALGLLRYLYERGLHVPHDYSVVGYDNSISDALFEPALTSIEQNVDELSDAALSIMFRRLNEHGADVGVDTSDSVGADAGAGLSFARGDAAGQESADEPADNGDSIQIILEPRMIEKNSVRVLDC</sequence>
<dbReference type="CDD" id="cd01392">
    <property type="entry name" value="HTH_LacI"/>
    <property type="match status" value="1"/>
</dbReference>
<dbReference type="Pfam" id="PF00356">
    <property type="entry name" value="LacI"/>
    <property type="match status" value="1"/>
</dbReference>
<gene>
    <name evidence="6" type="ordered locus">Apar_1220</name>
</gene>
<dbReference type="AlphaFoldDB" id="C8W857"/>
<dbReference type="InterPro" id="IPR010982">
    <property type="entry name" value="Lambda_DNA-bd_dom_sf"/>
</dbReference>
<keyword evidence="4" id="KW-0804">Transcription</keyword>
<proteinExistence type="predicted"/>
<dbReference type="CDD" id="cd06267">
    <property type="entry name" value="PBP1_LacI_sugar_binding-like"/>
    <property type="match status" value="1"/>
</dbReference>
<dbReference type="InterPro" id="IPR000843">
    <property type="entry name" value="HTH_LacI"/>
</dbReference>
<dbReference type="GO" id="GO:0000976">
    <property type="term" value="F:transcription cis-regulatory region binding"/>
    <property type="evidence" value="ECO:0007669"/>
    <property type="project" value="TreeGrafter"/>
</dbReference>
<keyword evidence="3" id="KW-0238">DNA-binding</keyword>
<dbReference type="Gene3D" id="1.10.260.40">
    <property type="entry name" value="lambda repressor-like DNA-binding domains"/>
    <property type="match status" value="1"/>
</dbReference>
<protein>
    <submittedName>
        <fullName evidence="6">Transcriptional regulator, LacI family</fullName>
    </submittedName>
</protein>
<reference evidence="6 7" key="1">
    <citation type="journal article" date="2009" name="Stand. Genomic Sci.">
        <title>Complete genome sequence of Atopobium parvulum type strain (IPP 1246).</title>
        <authorList>
            <person name="Copeland A."/>
            <person name="Sikorski J."/>
            <person name="Lapidus A."/>
            <person name="Nolan M."/>
            <person name="Del Rio T.G."/>
            <person name="Lucas S."/>
            <person name="Chen F."/>
            <person name="Tice H."/>
            <person name="Pitluck S."/>
            <person name="Cheng J.F."/>
            <person name="Pukall R."/>
            <person name="Chertkov O."/>
            <person name="Brettin T."/>
            <person name="Han C."/>
            <person name="Detter J.C."/>
            <person name="Kuske C."/>
            <person name="Bruce D."/>
            <person name="Goodwin L."/>
            <person name="Ivanova N."/>
            <person name="Mavromatis K."/>
            <person name="Mikhailova N."/>
            <person name="Chen A."/>
            <person name="Palaniappan K."/>
            <person name="Chain P."/>
            <person name="Rohde M."/>
            <person name="Goker M."/>
            <person name="Bristow J."/>
            <person name="Eisen J.A."/>
            <person name="Markowitz V."/>
            <person name="Hugenholtz P."/>
            <person name="Kyrpides N.C."/>
            <person name="Klenk H.P."/>
            <person name="Detter J.C."/>
        </authorList>
    </citation>
    <scope>NUCLEOTIDE SEQUENCE [LARGE SCALE GENOMIC DNA]</scope>
    <source>
        <strain evidence="7">ATCC 33793 / DSM 20469 / CCUG 32760 / JCM 10300 / KCTC 3663 / VPI 0546 / 1246</strain>
    </source>
</reference>
<name>C8W857_LANP1</name>
<dbReference type="Pfam" id="PF00532">
    <property type="entry name" value="Peripla_BP_1"/>
    <property type="match status" value="1"/>
</dbReference>
<dbReference type="RefSeq" id="WP_012809303.1">
    <property type="nucleotide sequence ID" value="NC_013203.1"/>
</dbReference>
<evidence type="ECO:0000313" key="6">
    <source>
        <dbReference type="EMBL" id="ACV51647.1"/>
    </source>
</evidence>
<dbReference type="OrthoDB" id="37081at2"/>
<dbReference type="Proteomes" id="UP000000960">
    <property type="component" value="Chromosome"/>
</dbReference>
<dbReference type="eggNOG" id="COG1609">
    <property type="taxonomic scope" value="Bacteria"/>
</dbReference>
<dbReference type="InterPro" id="IPR028082">
    <property type="entry name" value="Peripla_BP_I"/>
</dbReference>
<organism evidence="6 7">
    <name type="scientific">Lancefieldella parvula (strain ATCC 33793 / DSM 20469 / CCUG 32760 / JCM 10300 / KCTC 3663 / VPI 0546 / 1246)</name>
    <name type="common">Atopobium parvulum</name>
    <dbReference type="NCBI Taxonomy" id="521095"/>
    <lineage>
        <taxon>Bacteria</taxon>
        <taxon>Bacillati</taxon>
        <taxon>Actinomycetota</taxon>
        <taxon>Coriobacteriia</taxon>
        <taxon>Coriobacteriales</taxon>
        <taxon>Atopobiaceae</taxon>
        <taxon>Lancefieldella</taxon>
    </lineage>
</organism>
<evidence type="ECO:0000256" key="4">
    <source>
        <dbReference type="ARBA" id="ARBA00023163"/>
    </source>
</evidence>
<evidence type="ECO:0000256" key="3">
    <source>
        <dbReference type="ARBA" id="ARBA00023125"/>
    </source>
</evidence>
<dbReference type="HOGENOM" id="CLU_037628_6_0_11"/>
<evidence type="ECO:0000256" key="1">
    <source>
        <dbReference type="ARBA" id="ARBA00022491"/>
    </source>
</evidence>
<evidence type="ECO:0000259" key="5">
    <source>
        <dbReference type="PROSITE" id="PS50932"/>
    </source>
</evidence>
<dbReference type="SUPFAM" id="SSF53822">
    <property type="entry name" value="Periplasmic binding protein-like I"/>
    <property type="match status" value="1"/>
</dbReference>
<dbReference type="SMART" id="SM00354">
    <property type="entry name" value="HTH_LACI"/>
    <property type="match status" value="1"/>
</dbReference>
<dbReference type="EMBL" id="CP001721">
    <property type="protein sequence ID" value="ACV51647.1"/>
    <property type="molecule type" value="Genomic_DNA"/>
</dbReference>
<dbReference type="SUPFAM" id="SSF47413">
    <property type="entry name" value="lambda repressor-like DNA-binding domains"/>
    <property type="match status" value="1"/>
</dbReference>
<dbReference type="PANTHER" id="PTHR30146">
    <property type="entry name" value="LACI-RELATED TRANSCRIPTIONAL REPRESSOR"/>
    <property type="match status" value="1"/>
</dbReference>
<keyword evidence="7" id="KW-1185">Reference proteome</keyword>
<feature type="domain" description="HTH lacI-type" evidence="5">
    <location>
        <begin position="5"/>
        <end position="60"/>
    </location>
</feature>
<dbReference type="GO" id="GO:0003700">
    <property type="term" value="F:DNA-binding transcription factor activity"/>
    <property type="evidence" value="ECO:0007669"/>
    <property type="project" value="TreeGrafter"/>
</dbReference>
<dbReference type="KEGG" id="apv:Apar_1220"/>
<keyword evidence="2" id="KW-0805">Transcription regulation</keyword>
<dbReference type="InterPro" id="IPR001761">
    <property type="entry name" value="Peripla_BP/Lac1_sug-bd_dom"/>
</dbReference>
<dbReference type="Gene3D" id="3.40.50.2300">
    <property type="match status" value="2"/>
</dbReference>
<keyword evidence="1" id="KW-0678">Repressor</keyword>
<accession>C8W857</accession>
<evidence type="ECO:0000313" key="7">
    <source>
        <dbReference type="Proteomes" id="UP000000960"/>
    </source>
</evidence>
<evidence type="ECO:0000256" key="2">
    <source>
        <dbReference type="ARBA" id="ARBA00023015"/>
    </source>
</evidence>
<dbReference type="PROSITE" id="PS50932">
    <property type="entry name" value="HTH_LACI_2"/>
    <property type="match status" value="1"/>
</dbReference>